<feature type="domain" description="Cryptic loci regulator 2 C-terminal" evidence="2">
    <location>
        <begin position="414"/>
        <end position="537"/>
    </location>
</feature>
<dbReference type="Pfam" id="PF16761">
    <property type="entry name" value="Clr2_transil"/>
    <property type="match status" value="1"/>
</dbReference>
<dbReference type="AlphaFoldDB" id="A0A9P8Y7Q7"/>
<feature type="domain" description="Cryptic loci regulator 2 N-terminal" evidence="3">
    <location>
        <begin position="70"/>
        <end position="127"/>
    </location>
</feature>
<comment type="caution">
    <text evidence="4">The sequence shown here is derived from an EMBL/GenBank/DDBJ whole genome shotgun (WGS) entry which is preliminary data.</text>
</comment>
<dbReference type="InterPro" id="IPR018839">
    <property type="entry name" value="Tscrpt-silencing_Clr2_C"/>
</dbReference>
<name>A0A9P8Y7Q7_9PEZI</name>
<organism evidence="4 5">
    <name type="scientific">Microdochium trichocladiopsis</name>
    <dbReference type="NCBI Taxonomy" id="1682393"/>
    <lineage>
        <taxon>Eukaryota</taxon>
        <taxon>Fungi</taxon>
        <taxon>Dikarya</taxon>
        <taxon>Ascomycota</taxon>
        <taxon>Pezizomycotina</taxon>
        <taxon>Sordariomycetes</taxon>
        <taxon>Xylariomycetidae</taxon>
        <taxon>Xylariales</taxon>
        <taxon>Microdochiaceae</taxon>
        <taxon>Microdochium</taxon>
    </lineage>
</organism>
<dbReference type="GO" id="GO:0031934">
    <property type="term" value="C:mating-type region heterochromatin"/>
    <property type="evidence" value="ECO:0007669"/>
    <property type="project" value="TreeGrafter"/>
</dbReference>
<proteinExistence type="predicted"/>
<dbReference type="RefSeq" id="XP_046012933.1">
    <property type="nucleotide sequence ID" value="XM_046158734.1"/>
</dbReference>
<dbReference type="EMBL" id="JAGTJQ010000005">
    <property type="protein sequence ID" value="KAH7031253.1"/>
    <property type="molecule type" value="Genomic_DNA"/>
</dbReference>
<dbReference type="GO" id="GO:0070824">
    <property type="term" value="C:SHREC complex"/>
    <property type="evidence" value="ECO:0007669"/>
    <property type="project" value="InterPro"/>
</dbReference>
<dbReference type="PANTHER" id="PTHR38046">
    <property type="entry name" value="CRYPTIC LOCI REGULATOR 2"/>
    <property type="match status" value="1"/>
</dbReference>
<reference evidence="4" key="1">
    <citation type="journal article" date="2021" name="Nat. Commun.">
        <title>Genetic determinants of endophytism in the Arabidopsis root mycobiome.</title>
        <authorList>
            <person name="Mesny F."/>
            <person name="Miyauchi S."/>
            <person name="Thiergart T."/>
            <person name="Pickel B."/>
            <person name="Atanasova L."/>
            <person name="Karlsson M."/>
            <person name="Huettel B."/>
            <person name="Barry K.W."/>
            <person name="Haridas S."/>
            <person name="Chen C."/>
            <person name="Bauer D."/>
            <person name="Andreopoulos W."/>
            <person name="Pangilinan J."/>
            <person name="LaButti K."/>
            <person name="Riley R."/>
            <person name="Lipzen A."/>
            <person name="Clum A."/>
            <person name="Drula E."/>
            <person name="Henrissat B."/>
            <person name="Kohler A."/>
            <person name="Grigoriev I.V."/>
            <person name="Martin F.M."/>
            <person name="Hacquard S."/>
        </authorList>
    </citation>
    <scope>NUCLEOTIDE SEQUENCE</scope>
    <source>
        <strain evidence="4">MPI-CAGE-CH-0230</strain>
    </source>
</reference>
<feature type="compositionally biased region" description="Basic and acidic residues" evidence="1">
    <location>
        <begin position="1"/>
        <end position="18"/>
    </location>
</feature>
<dbReference type="InterPro" id="IPR031915">
    <property type="entry name" value="Clr2_N"/>
</dbReference>
<protein>
    <recommendedName>
        <fullName evidence="6">Cryptic loci regulator 2 N-terminal domain-containing protein</fullName>
    </recommendedName>
</protein>
<feature type="region of interest" description="Disordered" evidence="1">
    <location>
        <begin position="135"/>
        <end position="279"/>
    </location>
</feature>
<dbReference type="Pfam" id="PF10383">
    <property type="entry name" value="Clr2"/>
    <property type="match status" value="1"/>
</dbReference>
<keyword evidence="5" id="KW-1185">Reference proteome</keyword>
<feature type="region of interest" description="Disordered" evidence="1">
    <location>
        <begin position="1"/>
        <end position="23"/>
    </location>
</feature>
<evidence type="ECO:0000259" key="2">
    <source>
        <dbReference type="Pfam" id="PF10383"/>
    </source>
</evidence>
<feature type="compositionally biased region" description="Low complexity" evidence="1">
    <location>
        <begin position="146"/>
        <end position="272"/>
    </location>
</feature>
<dbReference type="InterPro" id="IPR038986">
    <property type="entry name" value="Clr2"/>
</dbReference>
<dbReference type="GO" id="GO:0030466">
    <property type="term" value="P:silent mating-type cassette heterochromatin formation"/>
    <property type="evidence" value="ECO:0007669"/>
    <property type="project" value="TreeGrafter"/>
</dbReference>
<accession>A0A9P8Y7Q7</accession>
<sequence length="607" mass="67365">MREREAHQWKVSRSDGKVQPRSIKSATGVRAPVPLEDPAYERWEFLAGNALRDLLYKPEDRLAGSDFFVEFPGNYEIYFEARAGKKDYYLYGHPSGDSYKAARDFVPHLFWLTTSSEDIKDCQCTLCKRSITEHARANGPKRKSSKTTTPKAATPSSNTATPVPAPAVPVTATPTSTAPNQPSTISQPAPAAQVPKPVSAGGPVPAQAQQPAARPQTTPQTSAQPIIQQPAQAPAPQASSAPPQQQQQQNQQPQQQQQQQQSQQQQQQQPQQRILPPSENVLFRDGEVVWFKNGPSWRLGIILQTTPTLPVRCLVKPLAHSALQIPAAPKAEDEMRPFLAFSVPAVSPSLVHLTNQPFNQIDWETQQRQIAQDDRNKRDLLGMEASKLAVMAIDESYSTFNRQGVPEPTPTRSFYGGVFLGSERLTAGEAVRIRPGPQEQPPPRPLPTVLSIKAIFVDSTSGTEQLYFYGDILRLEEVPAAQPPPQYTAQIPAAMVREKAFRDRVRAHAGVRHDWVPLPNGLNVMKMERDIRGRFYETERLMTVIDPVRLQDSVSKGEVVDVQAYLNNRMEAKRPYIGRRKNRSETVVGAVPFANLPLSFGPGIIED</sequence>
<dbReference type="Proteomes" id="UP000756346">
    <property type="component" value="Unassembled WGS sequence"/>
</dbReference>
<gene>
    <name evidence="4" type="ORF">B0I36DRAFT_362971</name>
</gene>
<evidence type="ECO:0000313" key="4">
    <source>
        <dbReference type="EMBL" id="KAH7031253.1"/>
    </source>
</evidence>
<evidence type="ECO:0000259" key="3">
    <source>
        <dbReference type="Pfam" id="PF16761"/>
    </source>
</evidence>
<dbReference type="OrthoDB" id="2421327at2759"/>
<evidence type="ECO:0000313" key="5">
    <source>
        <dbReference type="Proteomes" id="UP000756346"/>
    </source>
</evidence>
<evidence type="ECO:0008006" key="6">
    <source>
        <dbReference type="Google" id="ProtNLM"/>
    </source>
</evidence>
<dbReference type="GeneID" id="70188280"/>
<evidence type="ECO:0000256" key="1">
    <source>
        <dbReference type="SAM" id="MobiDB-lite"/>
    </source>
</evidence>
<dbReference type="PANTHER" id="PTHR38046:SF1">
    <property type="entry name" value="CRYPTIC LOCI REGULATOR 2"/>
    <property type="match status" value="1"/>
</dbReference>
<dbReference type="GO" id="GO:0033553">
    <property type="term" value="C:rDNA heterochromatin"/>
    <property type="evidence" value="ECO:0007669"/>
    <property type="project" value="TreeGrafter"/>
</dbReference>